<evidence type="ECO:0000313" key="3">
    <source>
        <dbReference type="Proteomes" id="UP001172155"/>
    </source>
</evidence>
<accession>A0AA40BQS0</accession>
<keyword evidence="1" id="KW-0732">Signal</keyword>
<dbReference type="AlphaFoldDB" id="A0AA40BQS0"/>
<name>A0AA40BQS0_9PEZI</name>
<comment type="caution">
    <text evidence="2">The sequence shown here is derived from an EMBL/GenBank/DDBJ whole genome shotgun (WGS) entry which is preliminary data.</text>
</comment>
<gene>
    <name evidence="2" type="ORF">B0T18DRAFT_483465</name>
</gene>
<keyword evidence="3" id="KW-1185">Reference proteome</keyword>
<protein>
    <submittedName>
        <fullName evidence="2">Uncharacterized protein</fullName>
    </submittedName>
</protein>
<evidence type="ECO:0000313" key="2">
    <source>
        <dbReference type="EMBL" id="KAK0738647.1"/>
    </source>
</evidence>
<organism evidence="2 3">
    <name type="scientific">Schizothecium vesticola</name>
    <dbReference type="NCBI Taxonomy" id="314040"/>
    <lineage>
        <taxon>Eukaryota</taxon>
        <taxon>Fungi</taxon>
        <taxon>Dikarya</taxon>
        <taxon>Ascomycota</taxon>
        <taxon>Pezizomycotina</taxon>
        <taxon>Sordariomycetes</taxon>
        <taxon>Sordariomycetidae</taxon>
        <taxon>Sordariales</taxon>
        <taxon>Schizotheciaceae</taxon>
        <taxon>Schizothecium</taxon>
    </lineage>
</organism>
<proteinExistence type="predicted"/>
<dbReference type="Proteomes" id="UP001172155">
    <property type="component" value="Unassembled WGS sequence"/>
</dbReference>
<evidence type="ECO:0000256" key="1">
    <source>
        <dbReference type="SAM" id="SignalP"/>
    </source>
</evidence>
<reference evidence="2" key="1">
    <citation type="submission" date="2023-06" db="EMBL/GenBank/DDBJ databases">
        <title>Genome-scale phylogeny and comparative genomics of the fungal order Sordariales.</title>
        <authorList>
            <consortium name="Lawrence Berkeley National Laboratory"/>
            <person name="Hensen N."/>
            <person name="Bonometti L."/>
            <person name="Westerberg I."/>
            <person name="Brannstrom I.O."/>
            <person name="Guillou S."/>
            <person name="Cros-Aarteil S."/>
            <person name="Calhoun S."/>
            <person name="Haridas S."/>
            <person name="Kuo A."/>
            <person name="Mondo S."/>
            <person name="Pangilinan J."/>
            <person name="Riley R."/>
            <person name="LaButti K."/>
            <person name="Andreopoulos B."/>
            <person name="Lipzen A."/>
            <person name="Chen C."/>
            <person name="Yanf M."/>
            <person name="Daum C."/>
            <person name="Ng V."/>
            <person name="Clum A."/>
            <person name="Steindorff A."/>
            <person name="Ohm R."/>
            <person name="Martin F."/>
            <person name="Silar P."/>
            <person name="Natvig D."/>
            <person name="Lalanne C."/>
            <person name="Gautier V."/>
            <person name="Ament-velasquez S.L."/>
            <person name="Kruys A."/>
            <person name="Hutchinson M.I."/>
            <person name="Powell A.J."/>
            <person name="Barry K."/>
            <person name="Miller A.N."/>
            <person name="Grigoriev I.V."/>
            <person name="Debuchy R."/>
            <person name="Gladieux P."/>
            <person name="Thoren M.H."/>
            <person name="Johannesson H."/>
        </authorList>
    </citation>
    <scope>NUCLEOTIDE SEQUENCE</scope>
    <source>
        <strain evidence="2">SMH3187-1</strain>
    </source>
</reference>
<dbReference type="EMBL" id="JAUKUD010000007">
    <property type="protein sequence ID" value="KAK0738647.1"/>
    <property type="molecule type" value="Genomic_DNA"/>
</dbReference>
<feature type="chain" id="PRO_5041404084" evidence="1">
    <location>
        <begin position="22"/>
        <end position="315"/>
    </location>
</feature>
<sequence>MRLPLGSLAFAAGALFSHARGARVCGNGTSTSPSYQYQLIDVRYDGPDPSKTLGVSTIAVALGSGGTTLYECLSQWPEVWAGWYQGETNLIWGDCIWTGAGVGADKTVAFAIDWKSKNLQVANSFDCSDRKGTEGSATGMLTLDFDCSTRDGASYCIPKGTAGSRPDLRITTSLRPALDALACASSSSGPSWRVESWQRRYEMAPGSSTPGSPLRSDTGPSFTLQSLASNSTFSCATALQQNGTFEGTCKPLSASNGTASFSFDSRLNILKISESIECSGRLRSFSGVGYFQAACDRGFNSIVFTCTSDPLWIGV</sequence>
<feature type="signal peptide" evidence="1">
    <location>
        <begin position="1"/>
        <end position="21"/>
    </location>
</feature>